<sequence length="380" mass="43607">MRKYKLLILIFYINLIITGCAFKDIDKRFFVVSMGIDQSEKSANSYLVTLKLAVPNTEPKRGESNFIMFTQEADNISQAVGLIKSKVDKELDFSHLKVILFDKKLASADMRIPIDWLVRRRDVPKSTLVGIGSPSANATIGEKIYFERVPSNALILSLDRSGTVTNYITTQYLFDLERRRTELGLDPILPIIESDKSNKDGDIKNRTNSYTINQLALFEKKNSLKIKLILNPEETKLYNLIASSHTRVNFHVNYPQSNFVFDINDCKCKYKFETNNKDITNINLKLTATGSIEEIIGNLKANNIKRCEEEAELFLQERIQALLEKIQSNEVDPLGLGLHYRARHLNAYNSNEWEDWQKLYHSLQFNVKVDIKLKSTGITK</sequence>
<dbReference type="PANTHER" id="PTHR35789">
    <property type="entry name" value="SPORE GERMINATION PROTEIN B3"/>
    <property type="match status" value="1"/>
</dbReference>
<comment type="caution">
    <text evidence="10">The sequence shown here is derived from an EMBL/GenBank/DDBJ whole genome shotgun (WGS) entry which is preliminary data.</text>
</comment>
<dbReference type="RefSeq" id="WP_183279021.1">
    <property type="nucleotide sequence ID" value="NZ_BLZR01000001.1"/>
</dbReference>
<gene>
    <name evidence="10" type="ORF">bsdtw1_03816</name>
</gene>
<keyword evidence="4" id="KW-0732">Signal</keyword>
<dbReference type="InterPro" id="IPR038501">
    <property type="entry name" value="Spore_GerAC_C_sf"/>
</dbReference>
<evidence type="ECO:0000259" key="9">
    <source>
        <dbReference type="Pfam" id="PF25198"/>
    </source>
</evidence>
<keyword evidence="6" id="KW-0564">Palmitate</keyword>
<comment type="subcellular location">
    <subcellularLocation>
        <location evidence="1">Membrane</location>
        <topology evidence="1">Lipid-anchor</topology>
    </subcellularLocation>
</comment>
<accession>A0A6V8SKG9</accession>
<evidence type="ECO:0000256" key="5">
    <source>
        <dbReference type="ARBA" id="ARBA00023136"/>
    </source>
</evidence>
<dbReference type="PANTHER" id="PTHR35789:SF1">
    <property type="entry name" value="SPORE GERMINATION PROTEIN B3"/>
    <property type="match status" value="1"/>
</dbReference>
<feature type="domain" description="Spore germination GerAC-like C-terminal" evidence="8">
    <location>
        <begin position="214"/>
        <end position="377"/>
    </location>
</feature>
<dbReference type="GO" id="GO:0009847">
    <property type="term" value="P:spore germination"/>
    <property type="evidence" value="ECO:0007669"/>
    <property type="project" value="InterPro"/>
</dbReference>
<evidence type="ECO:0000259" key="8">
    <source>
        <dbReference type="Pfam" id="PF05504"/>
    </source>
</evidence>
<protein>
    <recommendedName>
        <fullName evidence="12">Germination protein, Ger(X)C family</fullName>
    </recommendedName>
</protein>
<proteinExistence type="inferred from homology"/>
<dbReference type="GO" id="GO:0016020">
    <property type="term" value="C:membrane"/>
    <property type="evidence" value="ECO:0007669"/>
    <property type="project" value="UniProtKB-SubCell"/>
</dbReference>
<dbReference type="AlphaFoldDB" id="A0A6V8SKG9"/>
<comment type="similarity">
    <text evidence="2">Belongs to the GerABKC lipoprotein family.</text>
</comment>
<evidence type="ECO:0000256" key="2">
    <source>
        <dbReference type="ARBA" id="ARBA00007886"/>
    </source>
</evidence>
<evidence type="ECO:0000256" key="6">
    <source>
        <dbReference type="ARBA" id="ARBA00023139"/>
    </source>
</evidence>
<keyword evidence="7" id="KW-0449">Lipoprotein</keyword>
<feature type="domain" description="Spore germination protein N-terminal" evidence="9">
    <location>
        <begin position="23"/>
        <end position="193"/>
    </location>
</feature>
<evidence type="ECO:0000256" key="4">
    <source>
        <dbReference type="ARBA" id="ARBA00022729"/>
    </source>
</evidence>
<evidence type="ECO:0000256" key="1">
    <source>
        <dbReference type="ARBA" id="ARBA00004635"/>
    </source>
</evidence>
<dbReference type="Proteomes" id="UP000580568">
    <property type="component" value="Unassembled WGS sequence"/>
</dbReference>
<evidence type="ECO:0000313" key="11">
    <source>
        <dbReference type="Proteomes" id="UP000580568"/>
    </source>
</evidence>
<organism evidence="10 11">
    <name type="scientific">Clostridium fungisolvens</name>
    <dbReference type="NCBI Taxonomy" id="1604897"/>
    <lineage>
        <taxon>Bacteria</taxon>
        <taxon>Bacillati</taxon>
        <taxon>Bacillota</taxon>
        <taxon>Clostridia</taxon>
        <taxon>Eubacteriales</taxon>
        <taxon>Clostridiaceae</taxon>
        <taxon>Clostridium</taxon>
    </lineage>
</organism>
<dbReference type="Pfam" id="PF25198">
    <property type="entry name" value="Spore_GerAC_N"/>
    <property type="match status" value="1"/>
</dbReference>
<dbReference type="NCBIfam" id="TIGR02887">
    <property type="entry name" value="spore_ger_x_C"/>
    <property type="match status" value="1"/>
</dbReference>
<dbReference type="Gene3D" id="3.30.300.210">
    <property type="entry name" value="Nutrient germinant receptor protein C, domain 3"/>
    <property type="match status" value="1"/>
</dbReference>
<keyword evidence="3" id="KW-0309">Germination</keyword>
<dbReference type="PROSITE" id="PS51257">
    <property type="entry name" value="PROKAR_LIPOPROTEIN"/>
    <property type="match status" value="1"/>
</dbReference>
<evidence type="ECO:0000313" key="10">
    <source>
        <dbReference type="EMBL" id="GFP77657.1"/>
    </source>
</evidence>
<dbReference type="Pfam" id="PF05504">
    <property type="entry name" value="Spore_GerAC"/>
    <property type="match status" value="1"/>
</dbReference>
<reference evidence="10 11" key="1">
    <citation type="submission" date="2020-07" db="EMBL/GenBank/DDBJ databases">
        <title>A new beta-1,3-glucan-decomposing anaerobic bacterium isolated from anoxic soil subjected to biological soil disinfestation.</title>
        <authorList>
            <person name="Ueki A."/>
            <person name="Tonouchi A."/>
        </authorList>
    </citation>
    <scope>NUCLEOTIDE SEQUENCE [LARGE SCALE GENOMIC DNA]</scope>
    <source>
        <strain evidence="10 11">TW1</strain>
    </source>
</reference>
<evidence type="ECO:0000256" key="3">
    <source>
        <dbReference type="ARBA" id="ARBA00022544"/>
    </source>
</evidence>
<dbReference type="EMBL" id="BLZR01000001">
    <property type="protein sequence ID" value="GFP77657.1"/>
    <property type="molecule type" value="Genomic_DNA"/>
</dbReference>
<dbReference type="InterPro" id="IPR057336">
    <property type="entry name" value="GerAC_N"/>
</dbReference>
<dbReference type="InterPro" id="IPR008844">
    <property type="entry name" value="Spore_GerAC-like"/>
</dbReference>
<evidence type="ECO:0008006" key="12">
    <source>
        <dbReference type="Google" id="ProtNLM"/>
    </source>
</evidence>
<dbReference type="InterPro" id="IPR046953">
    <property type="entry name" value="Spore_GerAC-like_C"/>
</dbReference>
<keyword evidence="5" id="KW-0472">Membrane</keyword>
<evidence type="ECO:0000256" key="7">
    <source>
        <dbReference type="ARBA" id="ARBA00023288"/>
    </source>
</evidence>
<keyword evidence="11" id="KW-1185">Reference proteome</keyword>
<name>A0A6V8SKG9_9CLOT</name>